<evidence type="ECO:0000313" key="2">
    <source>
        <dbReference type="EMBL" id="KPU79737.1"/>
    </source>
</evidence>
<evidence type="ECO:0000256" key="1">
    <source>
        <dbReference type="SAM" id="MobiDB-lite"/>
    </source>
</evidence>
<accession>A0A0P9AQ09</accession>
<evidence type="ECO:0000313" key="3">
    <source>
        <dbReference type="Proteomes" id="UP000007801"/>
    </source>
</evidence>
<feature type="region of interest" description="Disordered" evidence="1">
    <location>
        <begin position="1"/>
        <end position="20"/>
    </location>
</feature>
<dbReference type="Proteomes" id="UP000007801">
    <property type="component" value="Unassembled WGS sequence"/>
</dbReference>
<dbReference type="InParanoid" id="A0A0P9AQ09"/>
<dbReference type="AlphaFoldDB" id="A0A0P9AQ09"/>
<dbReference type="EMBL" id="CH902617">
    <property type="protein sequence ID" value="KPU79737.1"/>
    <property type="molecule type" value="Genomic_DNA"/>
</dbReference>
<gene>
    <name evidence="2" type="primary">Dana\GF27632</name>
    <name evidence="2" type="ORF">GF27632</name>
</gene>
<reference evidence="2 3" key="1">
    <citation type="journal article" date="2007" name="Nature">
        <title>Evolution of genes and genomes on the Drosophila phylogeny.</title>
        <authorList>
            <consortium name="Drosophila 12 Genomes Consortium"/>
            <person name="Clark A.G."/>
            <person name="Eisen M.B."/>
            <person name="Smith D.R."/>
            <person name="Bergman C.M."/>
            <person name="Oliver B."/>
            <person name="Markow T.A."/>
            <person name="Kaufman T.C."/>
            <person name="Kellis M."/>
            <person name="Gelbart W."/>
            <person name="Iyer V.N."/>
            <person name="Pollard D.A."/>
            <person name="Sackton T.B."/>
            <person name="Larracuente A.M."/>
            <person name="Singh N.D."/>
            <person name="Abad J.P."/>
            <person name="Abt D.N."/>
            <person name="Adryan B."/>
            <person name="Aguade M."/>
            <person name="Akashi H."/>
            <person name="Anderson W.W."/>
            <person name="Aquadro C.F."/>
            <person name="Ardell D.H."/>
            <person name="Arguello R."/>
            <person name="Artieri C.G."/>
            <person name="Barbash D.A."/>
            <person name="Barker D."/>
            <person name="Barsanti P."/>
            <person name="Batterham P."/>
            <person name="Batzoglou S."/>
            <person name="Begun D."/>
            <person name="Bhutkar A."/>
            <person name="Blanco E."/>
            <person name="Bosak S.A."/>
            <person name="Bradley R.K."/>
            <person name="Brand A.D."/>
            <person name="Brent M.R."/>
            <person name="Brooks A.N."/>
            <person name="Brown R.H."/>
            <person name="Butlin R.K."/>
            <person name="Caggese C."/>
            <person name="Calvi B.R."/>
            <person name="Bernardo de Carvalho A."/>
            <person name="Caspi A."/>
            <person name="Castrezana S."/>
            <person name="Celniker S.E."/>
            <person name="Chang J.L."/>
            <person name="Chapple C."/>
            <person name="Chatterji S."/>
            <person name="Chinwalla A."/>
            <person name="Civetta A."/>
            <person name="Clifton S.W."/>
            <person name="Comeron J.M."/>
            <person name="Costello J.C."/>
            <person name="Coyne J.A."/>
            <person name="Daub J."/>
            <person name="David R.G."/>
            <person name="Delcher A.L."/>
            <person name="Delehaunty K."/>
            <person name="Do C.B."/>
            <person name="Ebling H."/>
            <person name="Edwards K."/>
            <person name="Eickbush T."/>
            <person name="Evans J.D."/>
            <person name="Filipski A."/>
            <person name="Findeiss S."/>
            <person name="Freyhult E."/>
            <person name="Fulton L."/>
            <person name="Fulton R."/>
            <person name="Garcia A.C."/>
            <person name="Gardiner A."/>
            <person name="Garfield D.A."/>
            <person name="Garvin B.E."/>
            <person name="Gibson G."/>
            <person name="Gilbert D."/>
            <person name="Gnerre S."/>
            <person name="Godfrey J."/>
            <person name="Good R."/>
            <person name="Gotea V."/>
            <person name="Gravely B."/>
            <person name="Greenberg A.J."/>
            <person name="Griffiths-Jones S."/>
            <person name="Gross S."/>
            <person name="Guigo R."/>
            <person name="Gustafson E.A."/>
            <person name="Haerty W."/>
            <person name="Hahn M.W."/>
            <person name="Halligan D.L."/>
            <person name="Halpern A.L."/>
            <person name="Halter G.M."/>
            <person name="Han M.V."/>
            <person name="Heger A."/>
            <person name="Hillier L."/>
            <person name="Hinrichs A.S."/>
            <person name="Holmes I."/>
            <person name="Hoskins R.A."/>
            <person name="Hubisz M.J."/>
            <person name="Hultmark D."/>
            <person name="Huntley M.A."/>
            <person name="Jaffe D.B."/>
            <person name="Jagadeeshan S."/>
            <person name="Jeck W.R."/>
            <person name="Johnson J."/>
            <person name="Jones C.D."/>
            <person name="Jordan W.C."/>
            <person name="Karpen G.H."/>
            <person name="Kataoka E."/>
            <person name="Keightley P.D."/>
            <person name="Kheradpour P."/>
            <person name="Kirkness E.F."/>
            <person name="Koerich L.B."/>
            <person name="Kristiansen K."/>
            <person name="Kudrna D."/>
            <person name="Kulathinal R.J."/>
            <person name="Kumar S."/>
            <person name="Kwok R."/>
            <person name="Lander E."/>
            <person name="Langley C.H."/>
            <person name="Lapoint R."/>
            <person name="Lazzaro B.P."/>
            <person name="Lee S.J."/>
            <person name="Levesque L."/>
            <person name="Li R."/>
            <person name="Lin C.F."/>
            <person name="Lin M.F."/>
            <person name="Lindblad-Toh K."/>
            <person name="Llopart A."/>
            <person name="Long M."/>
            <person name="Low L."/>
            <person name="Lozovsky E."/>
            <person name="Lu J."/>
            <person name="Luo M."/>
            <person name="Machado C.A."/>
            <person name="Makalowski W."/>
            <person name="Marzo M."/>
            <person name="Matsuda M."/>
            <person name="Matzkin L."/>
            <person name="McAllister B."/>
            <person name="McBride C.S."/>
            <person name="McKernan B."/>
            <person name="McKernan K."/>
            <person name="Mendez-Lago M."/>
            <person name="Minx P."/>
            <person name="Mollenhauer M.U."/>
            <person name="Montooth K."/>
            <person name="Mount S.M."/>
            <person name="Mu X."/>
            <person name="Myers E."/>
            <person name="Negre B."/>
            <person name="Newfeld S."/>
            <person name="Nielsen R."/>
            <person name="Noor M.A."/>
            <person name="O'Grady P."/>
            <person name="Pachter L."/>
            <person name="Papaceit M."/>
            <person name="Parisi M.J."/>
            <person name="Parisi M."/>
            <person name="Parts L."/>
            <person name="Pedersen J.S."/>
            <person name="Pesole G."/>
            <person name="Phillippy A.M."/>
            <person name="Ponting C.P."/>
            <person name="Pop M."/>
            <person name="Porcelli D."/>
            <person name="Powell J.R."/>
            <person name="Prohaska S."/>
            <person name="Pruitt K."/>
            <person name="Puig M."/>
            <person name="Quesneville H."/>
            <person name="Ram K.R."/>
            <person name="Rand D."/>
            <person name="Rasmussen M.D."/>
            <person name="Reed L.K."/>
            <person name="Reenan R."/>
            <person name="Reily A."/>
            <person name="Remington K.A."/>
            <person name="Rieger T.T."/>
            <person name="Ritchie M.G."/>
            <person name="Robin C."/>
            <person name="Rogers Y.H."/>
            <person name="Rohde C."/>
            <person name="Rozas J."/>
            <person name="Rubenfield M.J."/>
            <person name="Ruiz A."/>
            <person name="Russo S."/>
            <person name="Salzberg S.L."/>
            <person name="Sanchez-Gracia A."/>
            <person name="Saranga D.J."/>
            <person name="Sato H."/>
            <person name="Schaeffer S.W."/>
            <person name="Schatz M.C."/>
            <person name="Schlenke T."/>
            <person name="Schwartz R."/>
            <person name="Segarra C."/>
            <person name="Singh R.S."/>
            <person name="Sirot L."/>
            <person name="Sirota M."/>
            <person name="Sisneros N.B."/>
            <person name="Smith C.D."/>
            <person name="Smith T.F."/>
            <person name="Spieth J."/>
            <person name="Stage D.E."/>
            <person name="Stark A."/>
            <person name="Stephan W."/>
            <person name="Strausberg R.L."/>
            <person name="Strempel S."/>
            <person name="Sturgill D."/>
            <person name="Sutton G."/>
            <person name="Sutton G.G."/>
            <person name="Tao W."/>
            <person name="Teichmann S."/>
            <person name="Tobari Y.N."/>
            <person name="Tomimura Y."/>
            <person name="Tsolas J.M."/>
            <person name="Valente V.L."/>
            <person name="Venter E."/>
            <person name="Venter J.C."/>
            <person name="Vicario S."/>
            <person name="Vieira F.G."/>
            <person name="Vilella A.J."/>
            <person name="Villasante A."/>
            <person name="Walenz B."/>
            <person name="Wang J."/>
            <person name="Wasserman M."/>
            <person name="Watts T."/>
            <person name="Wilson D."/>
            <person name="Wilson R.K."/>
            <person name="Wing R.A."/>
            <person name="Wolfner M.F."/>
            <person name="Wong A."/>
            <person name="Wong G.K."/>
            <person name="Wu C.I."/>
            <person name="Wu G."/>
            <person name="Yamamoto D."/>
            <person name="Yang H.P."/>
            <person name="Yang S.P."/>
            <person name="Yorke J.A."/>
            <person name="Yoshida K."/>
            <person name="Zdobnov E."/>
            <person name="Zhang P."/>
            <person name="Zhang Y."/>
            <person name="Zimin A.V."/>
            <person name="Baldwin J."/>
            <person name="Abdouelleil A."/>
            <person name="Abdulkadir J."/>
            <person name="Abebe A."/>
            <person name="Abera B."/>
            <person name="Abreu J."/>
            <person name="Acer S.C."/>
            <person name="Aftuck L."/>
            <person name="Alexander A."/>
            <person name="An P."/>
            <person name="Anderson E."/>
            <person name="Anderson S."/>
            <person name="Arachi H."/>
            <person name="Azer M."/>
            <person name="Bachantsang P."/>
            <person name="Barry A."/>
            <person name="Bayul T."/>
            <person name="Berlin A."/>
            <person name="Bessette D."/>
            <person name="Bloom T."/>
            <person name="Blye J."/>
            <person name="Boguslavskiy L."/>
            <person name="Bonnet C."/>
            <person name="Boukhgalter B."/>
            <person name="Bourzgui I."/>
            <person name="Brown A."/>
            <person name="Cahill P."/>
            <person name="Channer S."/>
            <person name="Cheshatsang Y."/>
            <person name="Chuda L."/>
            <person name="Citroen M."/>
            <person name="Collymore A."/>
            <person name="Cooke P."/>
            <person name="Costello M."/>
            <person name="D'Aco K."/>
            <person name="Daza R."/>
            <person name="De Haan G."/>
            <person name="DeGray S."/>
            <person name="DeMaso C."/>
            <person name="Dhargay N."/>
            <person name="Dooley K."/>
            <person name="Dooley E."/>
            <person name="Doricent M."/>
            <person name="Dorje P."/>
            <person name="Dorjee K."/>
            <person name="Dupes A."/>
            <person name="Elong R."/>
            <person name="Falk J."/>
            <person name="Farina A."/>
            <person name="Faro S."/>
            <person name="Ferguson D."/>
            <person name="Fisher S."/>
            <person name="Foley C.D."/>
            <person name="Franke A."/>
            <person name="Friedrich D."/>
            <person name="Gadbois L."/>
            <person name="Gearin G."/>
            <person name="Gearin C.R."/>
            <person name="Giannoukos G."/>
            <person name="Goode T."/>
            <person name="Graham J."/>
            <person name="Grandbois E."/>
            <person name="Grewal S."/>
            <person name="Gyaltsen K."/>
            <person name="Hafez N."/>
            <person name="Hagos B."/>
            <person name="Hall J."/>
            <person name="Henson C."/>
            <person name="Hollinger A."/>
            <person name="Honan T."/>
            <person name="Huard M.D."/>
            <person name="Hughes L."/>
            <person name="Hurhula B."/>
            <person name="Husby M.E."/>
            <person name="Kamat A."/>
            <person name="Kanga B."/>
            <person name="Kashin S."/>
            <person name="Khazanovich D."/>
            <person name="Kisner P."/>
            <person name="Lance K."/>
            <person name="Lara M."/>
            <person name="Lee W."/>
            <person name="Lennon N."/>
            <person name="Letendre F."/>
            <person name="LeVine R."/>
            <person name="Lipovsky A."/>
            <person name="Liu X."/>
            <person name="Liu J."/>
            <person name="Liu S."/>
            <person name="Lokyitsang T."/>
            <person name="Lokyitsang Y."/>
            <person name="Lubonja R."/>
            <person name="Lui A."/>
            <person name="MacDonald P."/>
            <person name="Magnisalis V."/>
            <person name="Maru K."/>
            <person name="Matthews C."/>
            <person name="McCusker W."/>
            <person name="McDonough S."/>
            <person name="Mehta T."/>
            <person name="Meldrim J."/>
            <person name="Meneus L."/>
            <person name="Mihai O."/>
            <person name="Mihalev A."/>
            <person name="Mihova T."/>
            <person name="Mittelman R."/>
            <person name="Mlenga V."/>
            <person name="Montmayeur A."/>
            <person name="Mulrain L."/>
            <person name="Navidi A."/>
            <person name="Naylor J."/>
            <person name="Negash T."/>
            <person name="Nguyen T."/>
            <person name="Nguyen N."/>
            <person name="Nicol R."/>
            <person name="Norbu C."/>
            <person name="Norbu N."/>
            <person name="Novod N."/>
            <person name="O'Neill B."/>
            <person name="Osman S."/>
            <person name="Markiewicz E."/>
            <person name="Oyono O.L."/>
            <person name="Patti C."/>
            <person name="Phunkhang P."/>
            <person name="Pierre F."/>
            <person name="Priest M."/>
            <person name="Raghuraman S."/>
            <person name="Rege F."/>
            <person name="Reyes R."/>
            <person name="Rise C."/>
            <person name="Rogov P."/>
            <person name="Ross K."/>
            <person name="Ryan E."/>
            <person name="Settipalli S."/>
            <person name="Shea T."/>
            <person name="Sherpa N."/>
            <person name="Shi L."/>
            <person name="Shih D."/>
            <person name="Sparrow T."/>
            <person name="Spaulding J."/>
            <person name="Stalker J."/>
            <person name="Stange-Thomann N."/>
            <person name="Stavropoulos S."/>
            <person name="Stone C."/>
            <person name="Strader C."/>
            <person name="Tesfaye S."/>
            <person name="Thomson T."/>
            <person name="Thoulutsang Y."/>
            <person name="Thoulutsang D."/>
            <person name="Topham K."/>
            <person name="Topping I."/>
            <person name="Tsamla T."/>
            <person name="Vassiliev H."/>
            <person name="Vo A."/>
            <person name="Wangchuk T."/>
            <person name="Wangdi T."/>
            <person name="Weiand M."/>
            <person name="Wilkinson J."/>
            <person name="Wilson A."/>
            <person name="Yadav S."/>
            <person name="Young G."/>
            <person name="Yu Q."/>
            <person name="Zembek L."/>
            <person name="Zhong D."/>
            <person name="Zimmer A."/>
            <person name="Zwirko Z."/>
            <person name="Jaffe D.B."/>
            <person name="Alvarez P."/>
            <person name="Brockman W."/>
            <person name="Butler J."/>
            <person name="Chin C."/>
            <person name="Gnerre S."/>
            <person name="Grabherr M."/>
            <person name="Kleber M."/>
            <person name="Mauceli E."/>
            <person name="MacCallum I."/>
        </authorList>
    </citation>
    <scope>NUCLEOTIDE SEQUENCE [LARGE SCALE GENOMIC DNA]</scope>
    <source>
        <strain evidence="3">Tucson 14024-0371.13</strain>
    </source>
</reference>
<proteinExistence type="predicted"/>
<protein>
    <submittedName>
        <fullName evidence="2">Uncharacterized protein</fullName>
    </submittedName>
</protein>
<sequence>MSGSSVACQEASESHRPTGRKKLCIVTSEAKCWAIFYPPPPRSSHIQRIPFKQLARWPRMSRPSPPQPKVQSKAQSAAALLRQSVERECLRVVARHSVTIICN</sequence>
<organism evidence="2 3">
    <name type="scientific">Drosophila ananassae</name>
    <name type="common">Fruit fly</name>
    <dbReference type="NCBI Taxonomy" id="7217"/>
    <lineage>
        <taxon>Eukaryota</taxon>
        <taxon>Metazoa</taxon>
        <taxon>Ecdysozoa</taxon>
        <taxon>Arthropoda</taxon>
        <taxon>Hexapoda</taxon>
        <taxon>Insecta</taxon>
        <taxon>Pterygota</taxon>
        <taxon>Neoptera</taxon>
        <taxon>Endopterygota</taxon>
        <taxon>Diptera</taxon>
        <taxon>Brachycera</taxon>
        <taxon>Muscomorpha</taxon>
        <taxon>Ephydroidea</taxon>
        <taxon>Drosophilidae</taxon>
        <taxon>Drosophila</taxon>
        <taxon>Sophophora</taxon>
    </lineage>
</organism>
<keyword evidence="3" id="KW-1185">Reference proteome</keyword>
<name>A0A0P9AQ09_DROAN</name>